<dbReference type="SUPFAM" id="SSF52172">
    <property type="entry name" value="CheY-like"/>
    <property type="match status" value="1"/>
</dbReference>
<dbReference type="AlphaFoldDB" id="A0A4Q0NWZ4"/>
<evidence type="ECO:0000259" key="3">
    <source>
        <dbReference type="PROSITE" id="PS50930"/>
    </source>
</evidence>
<dbReference type="RefSeq" id="WP_128760407.1">
    <property type="nucleotide sequence ID" value="NZ_QOVI01000002.1"/>
</dbReference>
<dbReference type="PROSITE" id="PS50110">
    <property type="entry name" value="RESPONSE_REGULATORY"/>
    <property type="match status" value="1"/>
</dbReference>
<reference evidence="4 5" key="1">
    <citation type="submission" date="2018-07" db="EMBL/GenBank/DDBJ databases">
        <title>Leeuwenhoekiella genomics.</title>
        <authorList>
            <person name="Tahon G."/>
            <person name="Willems A."/>
        </authorList>
    </citation>
    <scope>NUCLEOTIDE SEQUENCE [LARGE SCALE GENOMIC DNA]</scope>
    <source>
        <strain evidence="4 5">R-50232</strain>
    </source>
</reference>
<keyword evidence="5" id="KW-1185">Reference proteome</keyword>
<dbReference type="PROSITE" id="PS50930">
    <property type="entry name" value="HTH_LYTTR"/>
    <property type="match status" value="1"/>
</dbReference>
<dbReference type="SMART" id="SM00448">
    <property type="entry name" value="REC"/>
    <property type="match status" value="1"/>
</dbReference>
<dbReference type="InterPro" id="IPR011006">
    <property type="entry name" value="CheY-like_superfamily"/>
</dbReference>
<dbReference type="PANTHER" id="PTHR37299">
    <property type="entry name" value="TRANSCRIPTIONAL REGULATOR-RELATED"/>
    <property type="match status" value="1"/>
</dbReference>
<dbReference type="OrthoDB" id="2168082at2"/>
<dbReference type="Gene3D" id="3.40.50.2300">
    <property type="match status" value="1"/>
</dbReference>
<dbReference type="GO" id="GO:0003677">
    <property type="term" value="F:DNA binding"/>
    <property type="evidence" value="ECO:0007669"/>
    <property type="project" value="InterPro"/>
</dbReference>
<dbReference type="Pfam" id="PF04397">
    <property type="entry name" value="LytTR"/>
    <property type="match status" value="1"/>
</dbReference>
<organism evidence="4 5">
    <name type="scientific">Leeuwenhoekiella aestuarii</name>
    <dbReference type="NCBI Taxonomy" id="2249426"/>
    <lineage>
        <taxon>Bacteria</taxon>
        <taxon>Pseudomonadati</taxon>
        <taxon>Bacteroidota</taxon>
        <taxon>Flavobacteriia</taxon>
        <taxon>Flavobacteriales</taxon>
        <taxon>Flavobacteriaceae</taxon>
        <taxon>Leeuwenhoekiella</taxon>
    </lineage>
</organism>
<dbReference type="InterPro" id="IPR001789">
    <property type="entry name" value="Sig_transdc_resp-reg_receiver"/>
</dbReference>
<dbReference type="Proteomes" id="UP000289821">
    <property type="component" value="Unassembled WGS sequence"/>
</dbReference>
<dbReference type="SMART" id="SM00850">
    <property type="entry name" value="LytTR"/>
    <property type="match status" value="1"/>
</dbReference>
<dbReference type="Gene3D" id="2.40.50.1020">
    <property type="entry name" value="LytTr DNA-binding domain"/>
    <property type="match status" value="1"/>
</dbReference>
<gene>
    <name evidence="4" type="ORF">DSM04_102328</name>
</gene>
<sequence length="230" mass="26146">MIRAIAIDDEPKAISIIRHHTASISDLKLIDTFTNPEKALHFLNTNAVDLIFLDINMPKLSGMNLLNQLEVEPLVIITSAYSQFALESYSFKTVDYLLKPFELERFEKAVSKVKERLATNSVSTSLFLKDGYQSVRVNTSEIQYIKSDGNYLDVYLNDRKISPRMTFSEILKLLPDNFMRVHNSYVVNLSKVDKLSTDTISISEKTIPVSTSKRELLSNKLNLKNISHGL</sequence>
<proteinExistence type="predicted"/>
<dbReference type="PANTHER" id="PTHR37299:SF1">
    <property type="entry name" value="STAGE 0 SPORULATION PROTEIN A HOMOLOG"/>
    <property type="match status" value="1"/>
</dbReference>
<protein>
    <submittedName>
        <fullName evidence="4">LytTR family two component transcriptional regulator</fullName>
    </submittedName>
</protein>
<evidence type="ECO:0000313" key="4">
    <source>
        <dbReference type="EMBL" id="RXG16746.1"/>
    </source>
</evidence>
<name>A0A4Q0NWZ4_9FLAO</name>
<comment type="caution">
    <text evidence="4">The sequence shown here is derived from an EMBL/GenBank/DDBJ whole genome shotgun (WGS) entry which is preliminary data.</text>
</comment>
<feature type="domain" description="Response regulatory" evidence="2">
    <location>
        <begin position="3"/>
        <end position="114"/>
    </location>
</feature>
<evidence type="ECO:0000256" key="1">
    <source>
        <dbReference type="PROSITE-ProRule" id="PRU00169"/>
    </source>
</evidence>
<dbReference type="InterPro" id="IPR046947">
    <property type="entry name" value="LytR-like"/>
</dbReference>
<evidence type="ECO:0000259" key="2">
    <source>
        <dbReference type="PROSITE" id="PS50110"/>
    </source>
</evidence>
<dbReference type="EMBL" id="QOVI01000002">
    <property type="protein sequence ID" value="RXG16746.1"/>
    <property type="molecule type" value="Genomic_DNA"/>
</dbReference>
<dbReference type="GO" id="GO:0000156">
    <property type="term" value="F:phosphorelay response regulator activity"/>
    <property type="evidence" value="ECO:0007669"/>
    <property type="project" value="InterPro"/>
</dbReference>
<feature type="domain" description="HTH LytTR-type" evidence="3">
    <location>
        <begin position="126"/>
        <end position="223"/>
    </location>
</feature>
<dbReference type="Pfam" id="PF00072">
    <property type="entry name" value="Response_reg"/>
    <property type="match status" value="1"/>
</dbReference>
<accession>A0A4Q0NWZ4</accession>
<dbReference type="InterPro" id="IPR007492">
    <property type="entry name" value="LytTR_DNA-bd_dom"/>
</dbReference>
<keyword evidence="1" id="KW-0597">Phosphoprotein</keyword>
<feature type="modified residue" description="4-aspartylphosphate" evidence="1">
    <location>
        <position position="54"/>
    </location>
</feature>
<evidence type="ECO:0000313" key="5">
    <source>
        <dbReference type="Proteomes" id="UP000289821"/>
    </source>
</evidence>